<dbReference type="GO" id="GO:0005524">
    <property type="term" value="F:ATP binding"/>
    <property type="evidence" value="ECO:0007669"/>
    <property type="project" value="UniProtKB-UniRule"/>
</dbReference>
<dbReference type="PANTHER" id="PTHR45685:SF2">
    <property type="entry name" value="CHROMATIN-REMODELING ATPASE INO80"/>
    <property type="match status" value="1"/>
</dbReference>
<comment type="function">
    <text evidence="7">ATPase component of the INO80 complex which remodels chromatin by shifting nucleosomes and is involved in DNA repair.</text>
</comment>
<dbReference type="GO" id="GO:0031011">
    <property type="term" value="C:Ino80 complex"/>
    <property type="evidence" value="ECO:0007669"/>
    <property type="project" value="UniProtKB-UniRule"/>
</dbReference>
<proteinExistence type="inferred from homology"/>
<keyword evidence="7" id="KW-0378">Hydrolase</keyword>
<protein>
    <recommendedName>
        <fullName evidence="7">Chromatin-remodeling ATPase INO80</fullName>
        <ecNumber evidence="7">3.6.4.-</ecNumber>
    </recommendedName>
</protein>
<keyword evidence="3 7" id="KW-0227">DNA damage</keyword>
<evidence type="ECO:0000256" key="4">
    <source>
        <dbReference type="ARBA" id="ARBA00022840"/>
    </source>
</evidence>
<dbReference type="InterPro" id="IPR038718">
    <property type="entry name" value="SNF2-like_sf"/>
</dbReference>
<dbReference type="GO" id="GO:0006338">
    <property type="term" value="P:chromatin remodeling"/>
    <property type="evidence" value="ECO:0007669"/>
    <property type="project" value="UniProtKB-UniRule"/>
</dbReference>
<dbReference type="Gene3D" id="3.40.50.10810">
    <property type="entry name" value="Tandem AAA-ATPase domain"/>
    <property type="match status" value="2"/>
</dbReference>
<dbReference type="EC" id="3.6.4.-" evidence="7"/>
<dbReference type="Pfam" id="PF00176">
    <property type="entry name" value="SNF2-rel_dom"/>
    <property type="match status" value="2"/>
</dbReference>
<dbReference type="PROSITE" id="PS51413">
    <property type="entry name" value="DBINO"/>
    <property type="match status" value="1"/>
</dbReference>
<gene>
    <name evidence="10" type="ORF">DC041_0009448</name>
</gene>
<dbReference type="GO" id="GO:0004386">
    <property type="term" value="F:helicase activity"/>
    <property type="evidence" value="ECO:0007669"/>
    <property type="project" value="UniProtKB-KW"/>
</dbReference>
<dbReference type="STRING" id="6184.A0A430QHF8"/>
<comment type="caution">
    <text evidence="10">The sequence shown here is derived from an EMBL/GenBank/DDBJ whole genome shotgun (WGS) entry which is preliminary data.</text>
</comment>
<dbReference type="AlphaFoldDB" id="A0A430QHF8"/>
<keyword evidence="5 7" id="KW-0238">DNA-binding</keyword>
<dbReference type="PANTHER" id="PTHR45685">
    <property type="entry name" value="HELICASE SRCAP-RELATED"/>
    <property type="match status" value="1"/>
</dbReference>
<reference evidence="10 11" key="1">
    <citation type="journal article" date="2019" name="PLoS Pathog.">
        <title>Genome sequence of the bovine parasite Schistosoma bovis Tanzania.</title>
        <authorList>
            <person name="Oey H."/>
            <person name="Zakrzewski M."/>
            <person name="Gobert G."/>
            <person name="Gravermann K."/>
            <person name="Stoye J."/>
            <person name="Jones M."/>
            <person name="Mcmanus D."/>
            <person name="Krause L."/>
        </authorList>
    </citation>
    <scope>NUCLEOTIDE SEQUENCE [LARGE SCALE GENOMIC DNA]</scope>
    <source>
        <strain evidence="10 11">TAN1997</strain>
    </source>
</reference>
<dbReference type="SUPFAM" id="SSF52540">
    <property type="entry name" value="P-loop containing nucleoside triphosphate hydrolases"/>
    <property type="match status" value="1"/>
</dbReference>
<evidence type="ECO:0000256" key="8">
    <source>
        <dbReference type="SAM" id="MobiDB-lite"/>
    </source>
</evidence>
<dbReference type="InterPro" id="IPR027417">
    <property type="entry name" value="P-loop_NTPase"/>
</dbReference>
<dbReference type="GO" id="GO:0003677">
    <property type="term" value="F:DNA binding"/>
    <property type="evidence" value="ECO:0007669"/>
    <property type="project" value="UniProtKB-UniRule"/>
</dbReference>
<sequence>MRKRKSTQLIRGNGSSKFSRPSNYPPNSSWSRKHCYNNSLLKRRDINKPSIPDENLKRTTHTDNKSQYLDEDDDEEEDQFTTIVSRQRQAFSARSAAGRLSIRKIQSDLQVKSGYAAARQRGTNRRDKIILAKRAARECARLLRQKALLSQKVARDSISRGHRLSREIASNWRSSTSSTANGSGPLTINGVTIPSNSNITHFSSLMDLPDYYTSARPESGAIRRRAEKASAEQRKVNLKLLEARRQQRKLNFSITQTELYAHFMAKKMADVNSCNCKSENIRGPENAESVSGNVIQEDDSQEIKAQRILRGLEEMNDDSVETKTNDEGIDTGSDISVRCDPIQNDQDSVSVSTGSTHRKSNSSIAVAAKAAACRSGINVEEEYDVEQAKSEALMKFHSGTATNSNLNAPVHNNTDSSTTTQIEAPKLFKGQLKAYQVRGLNWLLGLFEQGINGILADEMSLGKTVQTVAFLGCLAEEFAKFLPAFRLVPYWGTTTERKGLRRFWSYTRSSNAESFDESGDINPGKAGTKDSQLQLVIKLFCKMRNSLIKPHGPTLFLMKHMLLKNTMQELWALLHFIMPTLFDSHDEFANWFLRDTESQDSVTARTGCGGAAGGGSISSSSGTGSLITSKLSENQLSHLHLILKSFI</sequence>
<feature type="compositionally biased region" description="Polar residues" evidence="8">
    <location>
        <begin position="343"/>
        <end position="355"/>
    </location>
</feature>
<dbReference type="GO" id="GO:0042393">
    <property type="term" value="F:histone binding"/>
    <property type="evidence" value="ECO:0007669"/>
    <property type="project" value="TreeGrafter"/>
</dbReference>
<evidence type="ECO:0000256" key="5">
    <source>
        <dbReference type="ARBA" id="ARBA00023125"/>
    </source>
</evidence>
<feature type="compositionally biased region" description="Polar residues" evidence="8">
    <location>
        <begin position="7"/>
        <end position="40"/>
    </location>
</feature>
<dbReference type="Proteomes" id="UP000290809">
    <property type="component" value="Unassembled WGS sequence"/>
</dbReference>
<name>A0A430QHF8_SCHBO</name>
<feature type="compositionally biased region" description="Basic and acidic residues" evidence="8">
    <location>
        <begin position="54"/>
        <end position="64"/>
    </location>
</feature>
<comment type="similarity">
    <text evidence="7">Belongs to the SNF2/RAD54 helicase family.</text>
</comment>
<feature type="region of interest" description="Disordered" evidence="8">
    <location>
        <begin position="317"/>
        <end position="357"/>
    </location>
</feature>
<evidence type="ECO:0000313" key="10">
    <source>
        <dbReference type="EMBL" id="RTG87130.1"/>
    </source>
</evidence>
<evidence type="ECO:0000256" key="7">
    <source>
        <dbReference type="RuleBase" id="RU368001"/>
    </source>
</evidence>
<comment type="catalytic activity">
    <reaction evidence="7">
        <text>ATP + H2O = ADP + phosphate + H(+)</text>
        <dbReference type="Rhea" id="RHEA:13065"/>
        <dbReference type="ChEBI" id="CHEBI:15377"/>
        <dbReference type="ChEBI" id="CHEBI:15378"/>
        <dbReference type="ChEBI" id="CHEBI:30616"/>
        <dbReference type="ChEBI" id="CHEBI:43474"/>
        <dbReference type="ChEBI" id="CHEBI:456216"/>
    </reaction>
</comment>
<keyword evidence="6 7" id="KW-0234">DNA repair</keyword>
<keyword evidence="2" id="KW-0547">Nucleotide-binding</keyword>
<comment type="subcellular location">
    <subcellularLocation>
        <location evidence="1 7">Nucleus</location>
    </subcellularLocation>
</comment>
<accession>A0A430QHF8</accession>
<evidence type="ECO:0000313" key="11">
    <source>
        <dbReference type="Proteomes" id="UP000290809"/>
    </source>
</evidence>
<keyword evidence="10" id="KW-0347">Helicase</keyword>
<dbReference type="InterPro" id="IPR050520">
    <property type="entry name" value="INO80/SWR1_helicase"/>
</dbReference>
<dbReference type="GO" id="GO:0006281">
    <property type="term" value="P:DNA repair"/>
    <property type="evidence" value="ECO:0007669"/>
    <property type="project" value="UniProtKB-UniRule"/>
</dbReference>
<evidence type="ECO:0000256" key="6">
    <source>
        <dbReference type="ARBA" id="ARBA00023204"/>
    </source>
</evidence>
<dbReference type="GO" id="GO:0016887">
    <property type="term" value="F:ATP hydrolysis activity"/>
    <property type="evidence" value="ECO:0007669"/>
    <property type="project" value="TreeGrafter"/>
</dbReference>
<feature type="domain" description="DBINO" evidence="9">
    <location>
        <begin position="145"/>
        <end position="270"/>
    </location>
</feature>
<comment type="subunit">
    <text evidence="7">Component of the INO80 chromatin-remodeling complex.</text>
</comment>
<keyword evidence="11" id="KW-1185">Reference proteome</keyword>
<keyword evidence="4 7" id="KW-0067">ATP-binding</keyword>
<dbReference type="InterPro" id="IPR000330">
    <property type="entry name" value="SNF2_N"/>
</dbReference>
<evidence type="ECO:0000259" key="9">
    <source>
        <dbReference type="PROSITE" id="PS51413"/>
    </source>
</evidence>
<dbReference type="InterPro" id="IPR020838">
    <property type="entry name" value="DBINO"/>
</dbReference>
<comment type="domain">
    <text evidence="7">The DBINO region is involved in binding to DNA.</text>
</comment>
<evidence type="ECO:0000256" key="3">
    <source>
        <dbReference type="ARBA" id="ARBA00022763"/>
    </source>
</evidence>
<dbReference type="Pfam" id="PF13892">
    <property type="entry name" value="DBINO"/>
    <property type="match status" value="1"/>
</dbReference>
<feature type="region of interest" description="Disordered" evidence="8">
    <location>
        <begin position="1"/>
        <end position="76"/>
    </location>
</feature>
<organism evidence="10 11">
    <name type="scientific">Schistosoma bovis</name>
    <name type="common">Blood fluke</name>
    <dbReference type="NCBI Taxonomy" id="6184"/>
    <lineage>
        <taxon>Eukaryota</taxon>
        <taxon>Metazoa</taxon>
        <taxon>Spiralia</taxon>
        <taxon>Lophotrochozoa</taxon>
        <taxon>Platyhelminthes</taxon>
        <taxon>Trematoda</taxon>
        <taxon>Digenea</taxon>
        <taxon>Strigeidida</taxon>
        <taxon>Schistosomatoidea</taxon>
        <taxon>Schistosomatidae</taxon>
        <taxon>Schistosoma</taxon>
    </lineage>
</organism>
<dbReference type="EMBL" id="QMKO01001717">
    <property type="protein sequence ID" value="RTG87130.1"/>
    <property type="molecule type" value="Genomic_DNA"/>
</dbReference>
<evidence type="ECO:0000256" key="1">
    <source>
        <dbReference type="ARBA" id="ARBA00004123"/>
    </source>
</evidence>
<evidence type="ECO:0000256" key="2">
    <source>
        <dbReference type="ARBA" id="ARBA00022741"/>
    </source>
</evidence>